<evidence type="ECO:0000256" key="1">
    <source>
        <dbReference type="SAM" id="MobiDB-lite"/>
    </source>
</evidence>
<proteinExistence type="predicted"/>
<evidence type="ECO:0000313" key="3">
    <source>
        <dbReference type="Proteomes" id="UP000829685"/>
    </source>
</evidence>
<keyword evidence="3" id="KW-1185">Reference proteome</keyword>
<comment type="caution">
    <text evidence="2">The sequence shown here is derived from an EMBL/GenBank/DDBJ whole genome shotgun (WGS) entry which is preliminary data.</text>
</comment>
<organism evidence="2 3">
    <name type="scientific">Neoarthrinium moseri</name>
    <dbReference type="NCBI Taxonomy" id="1658444"/>
    <lineage>
        <taxon>Eukaryota</taxon>
        <taxon>Fungi</taxon>
        <taxon>Dikarya</taxon>
        <taxon>Ascomycota</taxon>
        <taxon>Pezizomycotina</taxon>
        <taxon>Sordariomycetes</taxon>
        <taxon>Xylariomycetidae</taxon>
        <taxon>Amphisphaeriales</taxon>
        <taxon>Apiosporaceae</taxon>
        <taxon>Neoarthrinium</taxon>
    </lineage>
</organism>
<accession>A0A9Q0AK10</accession>
<dbReference type="EMBL" id="JAFIMR010000050">
    <property type="protein sequence ID" value="KAI1855783.1"/>
    <property type="molecule type" value="Genomic_DNA"/>
</dbReference>
<dbReference type="AlphaFoldDB" id="A0A9Q0AK10"/>
<evidence type="ECO:0000313" key="2">
    <source>
        <dbReference type="EMBL" id="KAI1855783.1"/>
    </source>
</evidence>
<gene>
    <name evidence="2" type="ORF">JX265_012228</name>
</gene>
<feature type="compositionally biased region" description="Low complexity" evidence="1">
    <location>
        <begin position="219"/>
        <end position="233"/>
    </location>
</feature>
<reference evidence="2" key="1">
    <citation type="submission" date="2021-03" db="EMBL/GenBank/DDBJ databases">
        <title>Revisited historic fungal species revealed as producer of novel bioactive compounds through whole genome sequencing and comparative genomics.</title>
        <authorList>
            <person name="Vignolle G.A."/>
            <person name="Hochenegger N."/>
            <person name="Mach R.L."/>
            <person name="Mach-Aigner A.R."/>
            <person name="Javad Rahimi M."/>
            <person name="Salim K.A."/>
            <person name="Chan C.M."/>
            <person name="Lim L.B.L."/>
            <person name="Cai F."/>
            <person name="Druzhinina I.S."/>
            <person name="U'Ren J.M."/>
            <person name="Derntl C."/>
        </authorList>
    </citation>
    <scope>NUCLEOTIDE SEQUENCE</scope>
    <source>
        <strain evidence="2">TUCIM 5799</strain>
    </source>
</reference>
<dbReference type="Proteomes" id="UP000829685">
    <property type="component" value="Unassembled WGS sequence"/>
</dbReference>
<protein>
    <submittedName>
        <fullName evidence="2">Uncharacterized protein</fullName>
    </submittedName>
</protein>
<feature type="compositionally biased region" description="Low complexity" evidence="1">
    <location>
        <begin position="240"/>
        <end position="259"/>
    </location>
</feature>
<feature type="region of interest" description="Disordered" evidence="1">
    <location>
        <begin position="215"/>
        <end position="259"/>
    </location>
</feature>
<name>A0A9Q0AK10_9PEZI</name>
<dbReference type="OrthoDB" id="4650842at2759"/>
<sequence length="259" mass="28904">MFCEDHECKRSGCTERRFQGLTTDWCVVHVCKEYQNGCTKEGEPARGNYCENHERCEEPSCNEVRFIENGKVRHKCAKHFNPCGYNGCSNPKDGKHHCTKHRCEASPDCVAVPMPMSDYCAAHKCAVVDCRAQKRVTTGALPVKALQAMDASGLHMSMFALGIFCENHRCMHDGCNNQREGGDGAKFCVSHTCRKKDCVREAIDKGPDSGWCLEHADESSSSSSSNYSGASYYRPRRGFRSLSSGSRSRRAFSFPSPWS</sequence>